<name>A0A7M1SSF3_9MICO</name>
<dbReference type="SUPFAM" id="SSF51658">
    <property type="entry name" value="Xylose isomerase-like"/>
    <property type="match status" value="1"/>
</dbReference>
<protein>
    <submittedName>
        <fullName evidence="3">Sugar phosphate isomerase/epimerase</fullName>
    </submittedName>
</protein>
<dbReference type="PANTHER" id="PTHR12110">
    <property type="entry name" value="HYDROXYPYRUVATE ISOMERASE"/>
    <property type="match status" value="1"/>
</dbReference>
<dbReference type="Pfam" id="PF01261">
    <property type="entry name" value="AP_endonuc_2"/>
    <property type="match status" value="1"/>
</dbReference>
<dbReference type="KEGG" id="halt:IM660_15805"/>
<evidence type="ECO:0000256" key="1">
    <source>
        <dbReference type="ARBA" id="ARBA00023277"/>
    </source>
</evidence>
<dbReference type="EMBL" id="CP063169">
    <property type="protein sequence ID" value="QOR70077.1"/>
    <property type="molecule type" value="Genomic_DNA"/>
</dbReference>
<evidence type="ECO:0000313" key="3">
    <source>
        <dbReference type="EMBL" id="QOR70077.1"/>
    </source>
</evidence>
<accession>A0A7M1SSF3</accession>
<dbReference type="AlphaFoldDB" id="A0A7M1SSF3"/>
<dbReference type="Gene3D" id="3.20.20.150">
    <property type="entry name" value="Divalent-metal-dependent TIM barrel enzymes"/>
    <property type="match status" value="1"/>
</dbReference>
<keyword evidence="3" id="KW-0413">Isomerase</keyword>
<evidence type="ECO:0000313" key="4">
    <source>
        <dbReference type="Proteomes" id="UP000593758"/>
    </source>
</evidence>
<dbReference type="InterPro" id="IPR050312">
    <property type="entry name" value="IolE/XylAMocC-like"/>
</dbReference>
<reference evidence="3 4" key="1">
    <citation type="submission" date="2020-10" db="EMBL/GenBank/DDBJ databases">
        <title>Haloactinobacterium sp. RN3S43, a bacterium isolated from saline soil.</title>
        <authorList>
            <person name="Sun J.-Q."/>
        </authorList>
    </citation>
    <scope>NUCLEOTIDE SEQUENCE [LARGE SCALE GENOMIC DNA]</scope>
    <source>
        <strain evidence="3 4">RN3S43</strain>
    </source>
</reference>
<dbReference type="InterPro" id="IPR013022">
    <property type="entry name" value="Xyl_isomerase-like_TIM-brl"/>
</dbReference>
<feature type="domain" description="Xylose isomerase-like TIM barrel" evidence="2">
    <location>
        <begin position="27"/>
        <end position="271"/>
    </location>
</feature>
<dbReference type="RefSeq" id="WP_193496768.1">
    <property type="nucleotide sequence ID" value="NZ_CP063169.1"/>
</dbReference>
<dbReference type="Proteomes" id="UP000593758">
    <property type="component" value="Chromosome"/>
</dbReference>
<keyword evidence="1" id="KW-0119">Carbohydrate metabolism</keyword>
<dbReference type="PANTHER" id="PTHR12110:SF21">
    <property type="entry name" value="XYLOSE ISOMERASE-LIKE TIM BARREL DOMAIN-CONTAINING PROTEIN"/>
    <property type="match status" value="1"/>
</dbReference>
<dbReference type="InterPro" id="IPR036237">
    <property type="entry name" value="Xyl_isomerase-like_sf"/>
</dbReference>
<gene>
    <name evidence="3" type="ORF">IM660_15805</name>
</gene>
<evidence type="ECO:0000259" key="2">
    <source>
        <dbReference type="Pfam" id="PF01261"/>
    </source>
</evidence>
<proteinExistence type="predicted"/>
<sequence>MPGRSAVKLGYNTWSTPSLPFDEAARTLARIGYDSIEVTVCDGWPTDALTSTNDDVESWRATAAENGLEISSVTANAPLVCDEDIWSRSRHRLIRSFEIAALLGAGTPLPVSLGAHRPKPPLLGGSPPPIVAQTTWDADRHLIEDRFGDLAELATAAGCGLALEPHSGAVVSTPEQALAVLAAVDSPTLGINLDISHFAVRDFVLEDVVAQLLPHTLVVEVKDHVRTDTGFDFLVPGEGEFAYVPFLSQLQQLGYDGTVSVEISVRRQAKPGFDEIEAAELSYRTLVQACADAGVHRMQKIEEDHDA</sequence>
<dbReference type="GO" id="GO:0016853">
    <property type="term" value="F:isomerase activity"/>
    <property type="evidence" value="ECO:0007669"/>
    <property type="project" value="UniProtKB-KW"/>
</dbReference>
<organism evidence="3 4">
    <name type="scientific">Ruania alkalisoli</name>
    <dbReference type="NCBI Taxonomy" id="2779775"/>
    <lineage>
        <taxon>Bacteria</taxon>
        <taxon>Bacillati</taxon>
        <taxon>Actinomycetota</taxon>
        <taxon>Actinomycetes</taxon>
        <taxon>Micrococcales</taxon>
        <taxon>Ruaniaceae</taxon>
        <taxon>Ruania</taxon>
    </lineage>
</organism>
<keyword evidence="4" id="KW-1185">Reference proteome</keyword>